<accession>A0A6J2Y3X5</accession>
<dbReference type="AlphaFoldDB" id="A0A6J2Y3X5"/>
<reference evidence="3" key="1">
    <citation type="submission" date="2025-08" db="UniProtKB">
        <authorList>
            <consortium name="RefSeq"/>
        </authorList>
    </citation>
    <scope>IDENTIFICATION</scope>
    <source>
        <tissue evidence="3">Gonads</tissue>
    </source>
</reference>
<dbReference type="GeneID" id="115883414"/>
<evidence type="ECO:0000313" key="2">
    <source>
        <dbReference type="Proteomes" id="UP000504635"/>
    </source>
</evidence>
<dbReference type="Proteomes" id="UP000504635">
    <property type="component" value="Unplaced"/>
</dbReference>
<protein>
    <submittedName>
        <fullName evidence="3">Uncharacterized protein LOC115883414</fullName>
    </submittedName>
</protein>
<name>A0A6J2Y3X5_SITOR</name>
<keyword evidence="1" id="KW-1133">Transmembrane helix</keyword>
<keyword evidence="1" id="KW-0472">Membrane</keyword>
<feature type="transmembrane region" description="Helical" evidence="1">
    <location>
        <begin position="54"/>
        <end position="77"/>
    </location>
</feature>
<keyword evidence="2" id="KW-1185">Reference proteome</keyword>
<dbReference type="KEGG" id="soy:115883414"/>
<dbReference type="InParanoid" id="A0A6J2Y3X5"/>
<proteinExistence type="predicted"/>
<keyword evidence="1" id="KW-0812">Transmembrane</keyword>
<gene>
    <name evidence="3" type="primary">LOC115883414</name>
</gene>
<dbReference type="RefSeq" id="XP_030757634.1">
    <property type="nucleotide sequence ID" value="XM_030901774.1"/>
</dbReference>
<evidence type="ECO:0000313" key="3">
    <source>
        <dbReference type="RefSeq" id="XP_030757634.1"/>
    </source>
</evidence>
<evidence type="ECO:0000256" key="1">
    <source>
        <dbReference type="SAM" id="Phobius"/>
    </source>
</evidence>
<sequence>MAIQHIFIRKLLEETQNRTEQYYRNLHESHSIFDPDPPPPPPPVRPPPPPCSLWYIWASVIVVIAATISLIVILMHFCRKRRERSQSLDNIVTNIELQNDLRRPNHVPRTTYMVTQNHTHCNNVVPSNITVTQKF</sequence>
<organism evidence="2 3">
    <name type="scientific">Sitophilus oryzae</name>
    <name type="common">Rice weevil</name>
    <name type="synonym">Curculio oryzae</name>
    <dbReference type="NCBI Taxonomy" id="7048"/>
    <lineage>
        <taxon>Eukaryota</taxon>
        <taxon>Metazoa</taxon>
        <taxon>Ecdysozoa</taxon>
        <taxon>Arthropoda</taxon>
        <taxon>Hexapoda</taxon>
        <taxon>Insecta</taxon>
        <taxon>Pterygota</taxon>
        <taxon>Neoptera</taxon>
        <taxon>Endopterygota</taxon>
        <taxon>Coleoptera</taxon>
        <taxon>Polyphaga</taxon>
        <taxon>Cucujiformia</taxon>
        <taxon>Curculionidae</taxon>
        <taxon>Dryophthorinae</taxon>
        <taxon>Sitophilus</taxon>
    </lineage>
</organism>